<dbReference type="Pfam" id="PF13559">
    <property type="entry name" value="DUF4129"/>
    <property type="match status" value="1"/>
</dbReference>
<dbReference type="Gene3D" id="3.10.620.30">
    <property type="match status" value="1"/>
</dbReference>
<dbReference type="InterPro" id="IPR002931">
    <property type="entry name" value="Transglutaminase-like"/>
</dbReference>
<dbReference type="RefSeq" id="WP_169414946.1">
    <property type="nucleotide sequence ID" value="NZ_JAAXKZ010000102.1"/>
</dbReference>
<keyword evidence="2" id="KW-0472">Membrane</keyword>
<dbReference type="Pfam" id="PF01841">
    <property type="entry name" value="Transglut_core"/>
    <property type="match status" value="1"/>
</dbReference>
<dbReference type="PANTHER" id="PTHR42736:SF1">
    <property type="entry name" value="PROTEIN-GLUTAMINE GAMMA-GLUTAMYLTRANSFERASE"/>
    <property type="match status" value="1"/>
</dbReference>
<dbReference type="Pfam" id="PF11992">
    <property type="entry name" value="TgpA_N"/>
    <property type="match status" value="1"/>
</dbReference>
<keyword evidence="2" id="KW-0812">Transmembrane</keyword>
<dbReference type="InterPro" id="IPR052901">
    <property type="entry name" value="Bact_TGase-like"/>
</dbReference>
<name>A0A848DNH4_9PSEU</name>
<feature type="transmembrane region" description="Helical" evidence="2">
    <location>
        <begin position="215"/>
        <end position="235"/>
    </location>
</feature>
<reference evidence="4 5" key="1">
    <citation type="submission" date="2020-04" db="EMBL/GenBank/DDBJ databases">
        <authorList>
            <person name="Klaysubun C."/>
            <person name="Duangmal K."/>
            <person name="Lipun K."/>
        </authorList>
    </citation>
    <scope>NUCLEOTIDE SEQUENCE [LARGE SCALE GENOMIC DNA]</scope>
    <source>
        <strain evidence="4 5">DSM 45300</strain>
    </source>
</reference>
<feature type="compositionally biased region" description="Pro residues" evidence="1">
    <location>
        <begin position="1"/>
        <end position="20"/>
    </location>
</feature>
<feature type="domain" description="Transglutaminase-like" evidence="3">
    <location>
        <begin position="463"/>
        <end position="532"/>
    </location>
</feature>
<feature type="transmembrane region" description="Helical" evidence="2">
    <location>
        <begin position="600"/>
        <end position="619"/>
    </location>
</feature>
<evidence type="ECO:0000259" key="3">
    <source>
        <dbReference type="SMART" id="SM00460"/>
    </source>
</evidence>
<evidence type="ECO:0000256" key="2">
    <source>
        <dbReference type="SAM" id="Phobius"/>
    </source>
</evidence>
<evidence type="ECO:0000313" key="5">
    <source>
        <dbReference type="Proteomes" id="UP000586918"/>
    </source>
</evidence>
<feature type="region of interest" description="Disordered" evidence="1">
    <location>
        <begin position="1"/>
        <end position="22"/>
    </location>
</feature>
<evidence type="ECO:0000256" key="1">
    <source>
        <dbReference type="SAM" id="MobiDB-lite"/>
    </source>
</evidence>
<dbReference type="InterPro" id="IPR021878">
    <property type="entry name" value="TgpA_N"/>
</dbReference>
<comment type="caution">
    <text evidence="4">The sequence shown here is derived from an EMBL/GenBank/DDBJ whole genome shotgun (WGS) entry which is preliminary data.</text>
</comment>
<feature type="transmembrane region" description="Helical" evidence="2">
    <location>
        <begin position="187"/>
        <end position="203"/>
    </location>
</feature>
<sequence>MSAPAPPRPPASRPAPPAPQPGRRRVRWFAPLASGVAVLLCGAPVYSLVQGAGWLGHAVAVVALVVGVGLLLGRLHGALVAGAQSVAALGLLTALFTDAALLGVVPGPGAFAAFGDLLAGAGPQVGTGTPPVPGTPEILFLITGAFGLLAVVVYAVTVSARAPAAAGVPLLAVFAVPTALADQLLPWWVVAAGATGFGLLLLTREGARRQLPAGMVLTAVAVVLALLVGSAATAVGTSGRFGGGSGGTGGAIGLNPFTALRGQLTRADDTELFRVTGLPRPQYLRALTLRDFVPTSGWQAGAPGPGVPLTGPLPADADPPGEEVTVGIENVGFRDYWLPLYGTPLAVSELPEDTWAYDRRSGTAYTARPRREDGWQQRALLPAPTAEQLRAAPAGPDVDPAYLATEGVDPRVAALATEVTSASSSDFDRSLALVDWFTGPGSEFRYSLQTAPGSGDDALVEFLTVGRAGYCEQFASAMAIMLRTLGVPARVAVGFTAGTDTGEHRSVGTSDAHAWVEAFFSGYGWVPFDPTPLTDGRALVPPYVQQARDQAGGPDQLGAPDELASDRLPDGGTDAPAATPPVAEPQPGSPATPEGSGVPLVLPLMLVVALLAGLVPAGVRTFHRRHRLAAVAAGGPAAVRAGWEELLAESADRGVPATPSDTVRGAARRLVREHRLDDAAQDALREVVDTVEASWYGGRHPAAGELTAPVQAVRTGITAAGRRTLRETLLPRSVLDRMPLGRRRPPARTGHGSASPSG</sequence>
<organism evidence="4 5">
    <name type="scientific">Pseudonocardia bannensis</name>
    <dbReference type="NCBI Taxonomy" id="630973"/>
    <lineage>
        <taxon>Bacteria</taxon>
        <taxon>Bacillati</taxon>
        <taxon>Actinomycetota</taxon>
        <taxon>Actinomycetes</taxon>
        <taxon>Pseudonocardiales</taxon>
        <taxon>Pseudonocardiaceae</taxon>
        <taxon>Pseudonocardia</taxon>
    </lineage>
</organism>
<dbReference type="AlphaFoldDB" id="A0A848DNH4"/>
<protein>
    <submittedName>
        <fullName evidence="4">DUF4129 domain-containing protein</fullName>
    </submittedName>
</protein>
<proteinExistence type="predicted"/>
<accession>A0A848DNH4</accession>
<feature type="region of interest" description="Disordered" evidence="1">
    <location>
        <begin position="732"/>
        <end position="758"/>
    </location>
</feature>
<keyword evidence="2" id="KW-1133">Transmembrane helix</keyword>
<gene>
    <name evidence="4" type="ORF">HF519_22285</name>
</gene>
<feature type="region of interest" description="Disordered" evidence="1">
    <location>
        <begin position="548"/>
        <end position="595"/>
    </location>
</feature>
<dbReference type="Proteomes" id="UP000586918">
    <property type="component" value="Unassembled WGS sequence"/>
</dbReference>
<feature type="compositionally biased region" description="Pro residues" evidence="1">
    <location>
        <begin position="578"/>
        <end position="590"/>
    </location>
</feature>
<keyword evidence="5" id="KW-1185">Reference proteome</keyword>
<feature type="transmembrane region" description="Helical" evidence="2">
    <location>
        <begin position="85"/>
        <end position="105"/>
    </location>
</feature>
<dbReference type="InterPro" id="IPR025403">
    <property type="entry name" value="TgpA-like_C"/>
</dbReference>
<dbReference type="SMART" id="SM00460">
    <property type="entry name" value="TGc"/>
    <property type="match status" value="1"/>
</dbReference>
<feature type="transmembrane region" description="Helical" evidence="2">
    <location>
        <begin position="164"/>
        <end position="181"/>
    </location>
</feature>
<dbReference type="SUPFAM" id="SSF54001">
    <property type="entry name" value="Cysteine proteinases"/>
    <property type="match status" value="1"/>
</dbReference>
<dbReference type="PANTHER" id="PTHR42736">
    <property type="entry name" value="PROTEIN-GLUTAMINE GAMMA-GLUTAMYLTRANSFERASE"/>
    <property type="match status" value="1"/>
</dbReference>
<evidence type="ECO:0000313" key="4">
    <source>
        <dbReference type="EMBL" id="NMH94258.1"/>
    </source>
</evidence>
<feature type="transmembrane region" description="Helical" evidence="2">
    <location>
        <begin position="28"/>
        <end position="48"/>
    </location>
</feature>
<feature type="transmembrane region" description="Helical" evidence="2">
    <location>
        <begin position="138"/>
        <end position="157"/>
    </location>
</feature>
<dbReference type="InterPro" id="IPR038765">
    <property type="entry name" value="Papain-like_cys_pep_sf"/>
</dbReference>
<feature type="transmembrane region" description="Helical" evidence="2">
    <location>
        <begin position="54"/>
        <end position="73"/>
    </location>
</feature>
<dbReference type="EMBL" id="JAAXKZ010000102">
    <property type="protein sequence ID" value="NMH94258.1"/>
    <property type="molecule type" value="Genomic_DNA"/>
</dbReference>